<dbReference type="Gene3D" id="3.40.50.720">
    <property type="entry name" value="NAD(P)-binding Rossmann-like Domain"/>
    <property type="match status" value="1"/>
</dbReference>
<evidence type="ECO:0000256" key="3">
    <source>
        <dbReference type="SAM" id="MobiDB-lite"/>
    </source>
</evidence>
<dbReference type="PANTHER" id="PTHR48106:SF18">
    <property type="entry name" value="QUINONE OXIDOREDUCTASE PIG3"/>
    <property type="match status" value="1"/>
</dbReference>
<proteinExistence type="predicted"/>
<dbReference type="InterPro" id="IPR013154">
    <property type="entry name" value="ADH-like_N"/>
</dbReference>
<feature type="region of interest" description="Disordered" evidence="3">
    <location>
        <begin position="1"/>
        <end position="21"/>
    </location>
</feature>
<dbReference type="Pfam" id="PF13602">
    <property type="entry name" value="ADH_zinc_N_2"/>
    <property type="match status" value="1"/>
</dbReference>
<evidence type="ECO:0000256" key="2">
    <source>
        <dbReference type="ARBA" id="ARBA00023002"/>
    </source>
</evidence>
<dbReference type="InterPro" id="IPR020843">
    <property type="entry name" value="ER"/>
</dbReference>
<comment type="caution">
    <text evidence="5">The sequence shown here is derived from an EMBL/GenBank/DDBJ whole genome shotgun (WGS) entry which is preliminary data.</text>
</comment>
<name>A0A6P1CVH2_9NOCA</name>
<accession>A0A6P1CVH2</accession>
<reference evidence="5 6" key="1">
    <citation type="submission" date="2020-01" db="EMBL/GenBank/DDBJ databases">
        <title>Genetics and antimicrobial susceptibilities of Nocardia species isolated from the soil; a comparison with species isolated from humans.</title>
        <authorList>
            <person name="Carrasco G."/>
            <person name="Monzon S."/>
            <person name="Sansegundo M."/>
            <person name="Garcia E."/>
            <person name="Garrido N."/>
            <person name="Medina M.J."/>
            <person name="Villalon P."/>
            <person name="Ramirez-Arocha A.C."/>
            <person name="Jimenez P."/>
            <person name="Cuesta I."/>
            <person name="Valdezate S."/>
        </authorList>
    </citation>
    <scope>NUCLEOTIDE SEQUENCE [LARGE SCALE GENOMIC DNA]</scope>
    <source>
        <strain evidence="5 6">CNM20110626</strain>
    </source>
</reference>
<evidence type="ECO:0000256" key="1">
    <source>
        <dbReference type="ARBA" id="ARBA00022857"/>
    </source>
</evidence>
<sequence length="309" mass="32278">MRHLVQSRPAEPAIALENTDPPQLSADTAVVRVEAFSLNRADVLYMQMPEARWRVGIDCAGTVVAQAADGGPAEGTRVVVHLPEGGAGAEQIAVPWQRLATVPEAVDSATAAALPLAGLVALRLVRAAGDLHGRRVLVTGATGGVGHLLVQLARARGADVHAMVRDNEPKSHLVNAGARIHRTDAVPDARFDVIFESVGGDTAGRAVSALAPGGHVIWFGQASGDPITLDFFSFLASGQGFSLTHFVYSDHEADGHDDLTELVELAAAGTLVPHIGSIEDWAHTEAALDRISRGVQPGKAVLTISAGQR</sequence>
<dbReference type="SUPFAM" id="SSF51735">
    <property type="entry name" value="NAD(P)-binding Rossmann-fold domains"/>
    <property type="match status" value="1"/>
</dbReference>
<evidence type="ECO:0000259" key="4">
    <source>
        <dbReference type="SMART" id="SM00829"/>
    </source>
</evidence>
<dbReference type="GO" id="GO:0070402">
    <property type="term" value="F:NADPH binding"/>
    <property type="evidence" value="ECO:0007669"/>
    <property type="project" value="TreeGrafter"/>
</dbReference>
<dbReference type="AlphaFoldDB" id="A0A6P1CVH2"/>
<dbReference type="Proteomes" id="UP000471166">
    <property type="component" value="Unassembled WGS sequence"/>
</dbReference>
<organism evidence="5 6">
    <name type="scientific">Nocardia cyriacigeorgica</name>
    <dbReference type="NCBI Taxonomy" id="135487"/>
    <lineage>
        <taxon>Bacteria</taxon>
        <taxon>Bacillati</taxon>
        <taxon>Actinomycetota</taxon>
        <taxon>Actinomycetes</taxon>
        <taxon>Mycobacteriales</taxon>
        <taxon>Nocardiaceae</taxon>
        <taxon>Nocardia</taxon>
    </lineage>
</organism>
<evidence type="ECO:0000313" key="6">
    <source>
        <dbReference type="Proteomes" id="UP000471166"/>
    </source>
</evidence>
<dbReference type="RefSeq" id="WP_163845514.1">
    <property type="nucleotide sequence ID" value="NZ_CP107969.1"/>
</dbReference>
<dbReference type="SMART" id="SM00829">
    <property type="entry name" value="PKS_ER"/>
    <property type="match status" value="1"/>
</dbReference>
<dbReference type="InterPro" id="IPR011032">
    <property type="entry name" value="GroES-like_sf"/>
</dbReference>
<keyword evidence="1" id="KW-0521">NADP</keyword>
<dbReference type="Pfam" id="PF08240">
    <property type="entry name" value="ADH_N"/>
    <property type="match status" value="1"/>
</dbReference>
<evidence type="ECO:0000313" key="5">
    <source>
        <dbReference type="EMBL" id="NEW34125.1"/>
    </source>
</evidence>
<keyword evidence="2" id="KW-0560">Oxidoreductase</keyword>
<feature type="domain" description="Enoyl reductase (ER)" evidence="4">
    <location>
        <begin position="10"/>
        <end position="302"/>
    </location>
</feature>
<dbReference type="PANTHER" id="PTHR48106">
    <property type="entry name" value="QUINONE OXIDOREDUCTASE PIG3-RELATED"/>
    <property type="match status" value="1"/>
</dbReference>
<dbReference type="InterPro" id="IPR036291">
    <property type="entry name" value="NAD(P)-bd_dom_sf"/>
</dbReference>
<dbReference type="SUPFAM" id="SSF50129">
    <property type="entry name" value="GroES-like"/>
    <property type="match status" value="1"/>
</dbReference>
<dbReference type="GO" id="GO:0016651">
    <property type="term" value="F:oxidoreductase activity, acting on NAD(P)H"/>
    <property type="evidence" value="ECO:0007669"/>
    <property type="project" value="TreeGrafter"/>
</dbReference>
<dbReference type="Gene3D" id="3.90.180.10">
    <property type="entry name" value="Medium-chain alcohol dehydrogenases, catalytic domain"/>
    <property type="match status" value="1"/>
</dbReference>
<protein>
    <submittedName>
        <fullName evidence="5">Zinc-binding dehydrogenase</fullName>
    </submittedName>
</protein>
<gene>
    <name evidence="5" type="ORF">GV791_16400</name>
</gene>
<dbReference type="EMBL" id="JAAGVB010000023">
    <property type="protein sequence ID" value="NEW34125.1"/>
    <property type="molecule type" value="Genomic_DNA"/>
</dbReference>